<keyword evidence="3" id="KW-1185">Reference proteome</keyword>
<gene>
    <name evidence="2" type="ORF">CDL12_04508</name>
</gene>
<evidence type="ECO:0000313" key="3">
    <source>
        <dbReference type="Proteomes" id="UP000231279"/>
    </source>
</evidence>
<evidence type="ECO:0000256" key="1">
    <source>
        <dbReference type="SAM" id="MobiDB-lite"/>
    </source>
</evidence>
<accession>A0A2G9HZ45</accession>
<dbReference type="OrthoDB" id="1934381at2759"/>
<reference evidence="3" key="1">
    <citation type="journal article" date="2018" name="Gigascience">
        <title>Genome assembly of the Pink Ipe (Handroanthus impetiginosus, Bignoniaceae), a highly valued, ecologically keystone Neotropical timber forest tree.</title>
        <authorList>
            <person name="Silva-Junior O.B."/>
            <person name="Grattapaglia D."/>
            <person name="Novaes E."/>
            <person name="Collevatti R.G."/>
        </authorList>
    </citation>
    <scope>NUCLEOTIDE SEQUENCE [LARGE SCALE GENOMIC DNA]</scope>
    <source>
        <strain evidence="3">cv. UFG-1</strain>
    </source>
</reference>
<dbReference type="PANTHER" id="PTHR33067:SF39">
    <property type="entry name" value="TRANSCRIPTION FACTOR INTERACTOR AND REGULATOR CCHC(ZN) FAMILY"/>
    <property type="match status" value="1"/>
</dbReference>
<proteinExistence type="predicted"/>
<dbReference type="EMBL" id="NKXS01000698">
    <property type="protein sequence ID" value="PIN22776.1"/>
    <property type="molecule type" value="Genomic_DNA"/>
</dbReference>
<feature type="region of interest" description="Disordered" evidence="1">
    <location>
        <begin position="1"/>
        <end position="22"/>
    </location>
</feature>
<organism evidence="2 3">
    <name type="scientific">Handroanthus impetiginosus</name>
    <dbReference type="NCBI Taxonomy" id="429701"/>
    <lineage>
        <taxon>Eukaryota</taxon>
        <taxon>Viridiplantae</taxon>
        <taxon>Streptophyta</taxon>
        <taxon>Embryophyta</taxon>
        <taxon>Tracheophyta</taxon>
        <taxon>Spermatophyta</taxon>
        <taxon>Magnoliopsida</taxon>
        <taxon>eudicotyledons</taxon>
        <taxon>Gunneridae</taxon>
        <taxon>Pentapetalae</taxon>
        <taxon>asterids</taxon>
        <taxon>lamiids</taxon>
        <taxon>Lamiales</taxon>
        <taxon>Bignoniaceae</taxon>
        <taxon>Crescentiina</taxon>
        <taxon>Tabebuia alliance</taxon>
        <taxon>Handroanthus</taxon>
    </lineage>
</organism>
<evidence type="ECO:0000313" key="2">
    <source>
        <dbReference type="EMBL" id="PIN22776.1"/>
    </source>
</evidence>
<dbReference type="PANTHER" id="PTHR33067">
    <property type="entry name" value="RNA-DIRECTED DNA POLYMERASE-RELATED"/>
    <property type="match status" value="1"/>
</dbReference>
<comment type="caution">
    <text evidence="2">The sequence shown here is derived from an EMBL/GenBank/DDBJ whole genome shotgun (WGS) entry which is preliminary data.</text>
</comment>
<name>A0A2G9HZ45_9LAMI</name>
<dbReference type="AlphaFoldDB" id="A0A2G9HZ45"/>
<dbReference type="Proteomes" id="UP000231279">
    <property type="component" value="Unassembled WGS sequence"/>
</dbReference>
<sequence length="199" mass="22855">MQFMGSLPSNTKPNPRQVGKNNAKFLPYVMVENSRKSPRNHQNLKEREAPDHIPSYVKSMKDILSKKKRLGDYKKVTLTEECNAIFQNKLSPKLKDLRSLRIPCTIGTHFLGRSLCDLGPSINLIPHLIYCMLRLEKAKPTSITLQLASRTLIDIQNGELTMRVQDQQITFNVVKVMKFLNENDECFSDAFAERTYEPN</sequence>
<protein>
    <submittedName>
        <fullName evidence="2">Uncharacterized protein</fullName>
    </submittedName>
</protein>